<feature type="transmembrane region" description="Helical" evidence="7">
    <location>
        <begin position="307"/>
        <end position="326"/>
    </location>
</feature>
<dbReference type="InterPro" id="IPR001958">
    <property type="entry name" value="Tet-R_TetA/multi-R_MdtG-like"/>
</dbReference>
<dbReference type="GO" id="GO:0016020">
    <property type="term" value="C:membrane"/>
    <property type="evidence" value="ECO:0007669"/>
    <property type="project" value="UniProtKB-SubCell"/>
</dbReference>
<evidence type="ECO:0000256" key="3">
    <source>
        <dbReference type="ARBA" id="ARBA00022692"/>
    </source>
</evidence>
<dbReference type="InterPro" id="IPR036259">
    <property type="entry name" value="MFS_trans_sf"/>
</dbReference>
<feature type="transmembrane region" description="Helical" evidence="7">
    <location>
        <begin position="183"/>
        <end position="206"/>
    </location>
</feature>
<evidence type="ECO:0000256" key="4">
    <source>
        <dbReference type="ARBA" id="ARBA00022989"/>
    </source>
</evidence>
<evidence type="ECO:0000256" key="7">
    <source>
        <dbReference type="SAM" id="Phobius"/>
    </source>
</evidence>
<dbReference type="Proteomes" id="UP001221757">
    <property type="component" value="Unassembled WGS sequence"/>
</dbReference>
<dbReference type="SUPFAM" id="SSF103473">
    <property type="entry name" value="MFS general substrate transporter"/>
    <property type="match status" value="1"/>
</dbReference>
<dbReference type="GO" id="GO:0022857">
    <property type="term" value="F:transmembrane transporter activity"/>
    <property type="evidence" value="ECO:0007669"/>
    <property type="project" value="InterPro"/>
</dbReference>
<evidence type="ECO:0000256" key="5">
    <source>
        <dbReference type="ARBA" id="ARBA00023136"/>
    </source>
</evidence>
<dbReference type="PRINTS" id="PR01035">
    <property type="entry name" value="TCRTETA"/>
</dbReference>
<feature type="compositionally biased region" description="Basic and acidic residues" evidence="6">
    <location>
        <begin position="287"/>
        <end position="299"/>
    </location>
</feature>
<keyword evidence="3 7" id="KW-0812">Transmembrane</keyword>
<feature type="transmembrane region" description="Helical" evidence="7">
    <location>
        <begin position="149"/>
        <end position="171"/>
    </location>
</feature>
<evidence type="ECO:0000256" key="2">
    <source>
        <dbReference type="ARBA" id="ARBA00022448"/>
    </source>
</evidence>
<evidence type="ECO:0000313" key="8">
    <source>
        <dbReference type="EMBL" id="KAJ7669124.1"/>
    </source>
</evidence>
<dbReference type="EMBL" id="JARKIE010000188">
    <property type="protein sequence ID" value="KAJ7669124.1"/>
    <property type="molecule type" value="Genomic_DNA"/>
</dbReference>
<feature type="transmembrane region" description="Helical" evidence="7">
    <location>
        <begin position="226"/>
        <end position="248"/>
    </location>
</feature>
<reference evidence="8" key="1">
    <citation type="submission" date="2023-03" db="EMBL/GenBank/DDBJ databases">
        <title>Massive genome expansion in bonnet fungi (Mycena s.s.) driven by repeated elements and novel gene families across ecological guilds.</title>
        <authorList>
            <consortium name="Lawrence Berkeley National Laboratory"/>
            <person name="Harder C.B."/>
            <person name="Miyauchi S."/>
            <person name="Viragh M."/>
            <person name="Kuo A."/>
            <person name="Thoen E."/>
            <person name="Andreopoulos B."/>
            <person name="Lu D."/>
            <person name="Skrede I."/>
            <person name="Drula E."/>
            <person name="Henrissat B."/>
            <person name="Morin E."/>
            <person name="Kohler A."/>
            <person name="Barry K."/>
            <person name="LaButti K."/>
            <person name="Morin E."/>
            <person name="Salamov A."/>
            <person name="Lipzen A."/>
            <person name="Mereny Z."/>
            <person name="Hegedus B."/>
            <person name="Baldrian P."/>
            <person name="Stursova M."/>
            <person name="Weitz H."/>
            <person name="Taylor A."/>
            <person name="Grigoriev I.V."/>
            <person name="Nagy L.G."/>
            <person name="Martin F."/>
            <person name="Kauserud H."/>
        </authorList>
    </citation>
    <scope>NUCLEOTIDE SEQUENCE</scope>
    <source>
        <strain evidence="8">CBHHK067</strain>
    </source>
</reference>
<dbReference type="Pfam" id="PF07690">
    <property type="entry name" value="MFS_1"/>
    <property type="match status" value="1"/>
</dbReference>
<dbReference type="Gene3D" id="1.20.1250.20">
    <property type="entry name" value="MFS general substrate transporter like domains"/>
    <property type="match status" value="1"/>
</dbReference>
<sequence>MASRWPRSLPLIRPRSRGHIKCQAHDPPITHPLRATRGPGAPCEVQPAPKAQLMALCMARLSDPINYTQIFPYINEFIGTLHVTDDPARMGFYSGLVDTGVHRAIAATLTVFHWAKLSDIIGRRPVILGCSLGMSMVSSLFGLCRSFPQLLALRAITGLLAGNGAVYQTILAELTDSTNQGTAYPIFGGIYPLGATVGPLLGGFFSNVATKYPKYFGYSFLESYPYFLPGFICALVALLGFCMTYCFLEEVWRQPTVCRRSRANAQTRPKLIQGPHQRRWHPRAPVHARDSGREPLERRARGPRRRFTVVFVLFCYTPIETGGLGFSAREIGYAMAMSSGSFAALQLLVMPILMRRFDPLKMYLVYMGLWPLTFLLLPLLNVIARMGGDNPSSKIKAFLWLGIALVVLCWRVACLAYPINGILVRNNAPTPASLGAVNGLNYLAMGLSRCSSPATIFALSVDNHLLGGNLWVGVMVAIAGLGLWVSTRVPRESR</sequence>
<evidence type="ECO:0000313" key="9">
    <source>
        <dbReference type="Proteomes" id="UP001221757"/>
    </source>
</evidence>
<keyword evidence="9" id="KW-1185">Reference proteome</keyword>
<dbReference type="PANTHER" id="PTHR23504:SF15">
    <property type="entry name" value="MAJOR FACILITATOR SUPERFAMILY (MFS) PROFILE DOMAIN-CONTAINING PROTEIN"/>
    <property type="match status" value="1"/>
</dbReference>
<dbReference type="InterPro" id="IPR011701">
    <property type="entry name" value="MFS"/>
</dbReference>
<protein>
    <submittedName>
        <fullName evidence="8">Major facilitator superfamily domain-containing protein</fullName>
    </submittedName>
</protein>
<dbReference type="PANTHER" id="PTHR23504">
    <property type="entry name" value="MAJOR FACILITATOR SUPERFAMILY DOMAIN-CONTAINING PROTEIN 10"/>
    <property type="match status" value="1"/>
</dbReference>
<feature type="transmembrane region" description="Helical" evidence="7">
    <location>
        <begin position="365"/>
        <end position="386"/>
    </location>
</feature>
<accession>A0AAD7CXN8</accession>
<organism evidence="8 9">
    <name type="scientific">Mycena rosella</name>
    <name type="common">Pink bonnet</name>
    <name type="synonym">Agaricus rosellus</name>
    <dbReference type="NCBI Taxonomy" id="1033263"/>
    <lineage>
        <taxon>Eukaryota</taxon>
        <taxon>Fungi</taxon>
        <taxon>Dikarya</taxon>
        <taxon>Basidiomycota</taxon>
        <taxon>Agaricomycotina</taxon>
        <taxon>Agaricomycetes</taxon>
        <taxon>Agaricomycetidae</taxon>
        <taxon>Agaricales</taxon>
        <taxon>Marasmiineae</taxon>
        <taxon>Mycenaceae</taxon>
        <taxon>Mycena</taxon>
    </lineage>
</organism>
<feature type="region of interest" description="Disordered" evidence="6">
    <location>
        <begin position="274"/>
        <end position="299"/>
    </location>
</feature>
<evidence type="ECO:0000256" key="6">
    <source>
        <dbReference type="SAM" id="MobiDB-lite"/>
    </source>
</evidence>
<name>A0AAD7CXN8_MYCRO</name>
<proteinExistence type="predicted"/>
<dbReference type="AlphaFoldDB" id="A0AAD7CXN8"/>
<keyword evidence="4 7" id="KW-1133">Transmembrane helix</keyword>
<feature type="transmembrane region" description="Helical" evidence="7">
    <location>
        <begin position="465"/>
        <end position="485"/>
    </location>
</feature>
<keyword evidence="5 7" id="KW-0472">Membrane</keyword>
<gene>
    <name evidence="8" type="ORF">B0H17DRAFT_1162243</name>
</gene>
<feature type="transmembrane region" description="Helical" evidence="7">
    <location>
        <begin position="398"/>
        <end position="419"/>
    </location>
</feature>
<feature type="compositionally biased region" description="Basic residues" evidence="6">
    <location>
        <begin position="276"/>
        <end position="286"/>
    </location>
</feature>
<keyword evidence="2" id="KW-0813">Transport</keyword>
<comment type="caution">
    <text evidence="8">The sequence shown here is derived from an EMBL/GenBank/DDBJ whole genome shotgun (WGS) entry which is preliminary data.</text>
</comment>
<comment type="subcellular location">
    <subcellularLocation>
        <location evidence="1">Membrane</location>
        <topology evidence="1">Multi-pass membrane protein</topology>
    </subcellularLocation>
</comment>
<evidence type="ECO:0000256" key="1">
    <source>
        <dbReference type="ARBA" id="ARBA00004141"/>
    </source>
</evidence>